<evidence type="ECO:0000313" key="1">
    <source>
        <dbReference type="EMBL" id="OIQ87717.1"/>
    </source>
</evidence>
<dbReference type="EMBL" id="MLJW01000408">
    <property type="protein sequence ID" value="OIQ87717.1"/>
    <property type="molecule type" value="Genomic_DNA"/>
</dbReference>
<name>A0A1J5RHY6_9ZZZZ</name>
<sequence>MSKLELLLLPRLNEVRKAPARSSAGIIAAWRAACPVCGGHGRPLSLGVKSDGGAVGHCFGGHDFVEVLDALGLDWSDILPDRPWYPSHARHAGKGNGGPTAWAGLKSAIDAMLQASALAIAAGDNVDARMTQDIRMAELRDAISEMSTRVAKAEGLKS</sequence>
<proteinExistence type="predicted"/>
<accession>A0A1J5RHY6</accession>
<comment type="caution">
    <text evidence="1">The sequence shown here is derived from an EMBL/GenBank/DDBJ whole genome shotgun (WGS) entry which is preliminary data.</text>
</comment>
<organism evidence="1">
    <name type="scientific">mine drainage metagenome</name>
    <dbReference type="NCBI Taxonomy" id="410659"/>
    <lineage>
        <taxon>unclassified sequences</taxon>
        <taxon>metagenomes</taxon>
        <taxon>ecological metagenomes</taxon>
    </lineage>
</organism>
<gene>
    <name evidence="1" type="ORF">GALL_304300</name>
</gene>
<reference evidence="1" key="1">
    <citation type="submission" date="2016-10" db="EMBL/GenBank/DDBJ databases">
        <title>Sequence of Gallionella enrichment culture.</title>
        <authorList>
            <person name="Poehlein A."/>
            <person name="Muehling M."/>
            <person name="Daniel R."/>
        </authorList>
    </citation>
    <scope>NUCLEOTIDE SEQUENCE</scope>
</reference>
<dbReference type="AlphaFoldDB" id="A0A1J5RHY6"/>
<evidence type="ECO:0008006" key="2">
    <source>
        <dbReference type="Google" id="ProtNLM"/>
    </source>
</evidence>
<protein>
    <recommendedName>
        <fullName evidence="2">DNA primase</fullName>
    </recommendedName>
</protein>